<keyword evidence="2" id="KW-0238">DNA-binding</keyword>
<dbReference type="GO" id="GO:0003700">
    <property type="term" value="F:DNA-binding transcription factor activity"/>
    <property type="evidence" value="ECO:0007669"/>
    <property type="project" value="InterPro"/>
</dbReference>
<dbReference type="InterPro" id="IPR000835">
    <property type="entry name" value="HTH_MarR-typ"/>
</dbReference>
<organism evidence="6 8">
    <name type="scientific">Lactiplantibacillus plantarum</name>
    <name type="common">Lactobacillus plantarum</name>
    <dbReference type="NCBI Taxonomy" id="1590"/>
    <lineage>
        <taxon>Bacteria</taxon>
        <taxon>Bacillati</taxon>
        <taxon>Bacillota</taxon>
        <taxon>Bacilli</taxon>
        <taxon>Lactobacillales</taxon>
        <taxon>Lactobacillaceae</taxon>
        <taxon>Lactiplantibacillus</taxon>
    </lineage>
</organism>
<evidence type="ECO:0000313" key="7">
    <source>
        <dbReference type="EMBL" id="QQM60108.1"/>
    </source>
</evidence>
<dbReference type="SMART" id="SM00347">
    <property type="entry name" value="HTH_MARR"/>
    <property type="match status" value="1"/>
</dbReference>
<evidence type="ECO:0000313" key="9">
    <source>
        <dbReference type="Proteomes" id="UP000076989"/>
    </source>
</evidence>
<dbReference type="GO" id="GO:0003677">
    <property type="term" value="F:DNA binding"/>
    <property type="evidence" value="ECO:0007669"/>
    <property type="project" value="UniProtKB-KW"/>
</dbReference>
<dbReference type="Gene3D" id="1.10.10.10">
    <property type="entry name" value="Winged helix-like DNA-binding domain superfamily/Winged helix DNA-binding domain"/>
    <property type="match status" value="1"/>
</dbReference>
<dbReference type="PANTHER" id="PTHR42756:SF1">
    <property type="entry name" value="TRANSCRIPTIONAL REPRESSOR OF EMRAB OPERON"/>
    <property type="match status" value="1"/>
</dbReference>
<evidence type="ECO:0000256" key="1">
    <source>
        <dbReference type="ARBA" id="ARBA00023015"/>
    </source>
</evidence>
<evidence type="ECO:0000313" key="10">
    <source>
        <dbReference type="Proteomes" id="UP000595466"/>
    </source>
</evidence>
<evidence type="ECO:0000313" key="8">
    <source>
        <dbReference type="Proteomes" id="UP000076872"/>
    </source>
</evidence>
<reference evidence="7 10" key="2">
    <citation type="submission" date="2020-12" db="EMBL/GenBank/DDBJ databases">
        <title>Whole genome sequencing of Lactobacillus plantarum PC518.</title>
        <authorList>
            <person name="Guo Q."/>
        </authorList>
    </citation>
    <scope>NUCLEOTIDE SEQUENCE [LARGE SCALE GENOMIC DNA]</scope>
    <source>
        <strain evidence="7 10">PC518</strain>
    </source>
</reference>
<dbReference type="EMBL" id="CP066817">
    <property type="protein sequence ID" value="QQM60108.1"/>
    <property type="molecule type" value="Genomic_DNA"/>
</dbReference>
<dbReference type="EMBL" id="LUWI01000021">
    <property type="protein sequence ID" value="KZU04235.1"/>
    <property type="molecule type" value="Genomic_DNA"/>
</dbReference>
<evidence type="ECO:0000256" key="2">
    <source>
        <dbReference type="ARBA" id="ARBA00023125"/>
    </source>
</evidence>
<feature type="domain" description="HTH marR-type" evidence="4">
    <location>
        <begin position="1"/>
        <end position="139"/>
    </location>
</feature>
<dbReference type="Proteomes" id="UP000076872">
    <property type="component" value="Unassembled WGS sequence"/>
</dbReference>
<accession>A0A0G9FDH9</accession>
<dbReference type="EMBL" id="LUXO01000024">
    <property type="protein sequence ID" value="KZV03697.1"/>
    <property type="molecule type" value="Genomic_DNA"/>
</dbReference>
<dbReference type="RefSeq" id="WP_003643204.1">
    <property type="nucleotide sequence ID" value="NZ_AP028145.1"/>
</dbReference>
<keyword evidence="3" id="KW-0804">Transcription</keyword>
<evidence type="ECO:0000259" key="4">
    <source>
        <dbReference type="PROSITE" id="PS50995"/>
    </source>
</evidence>
<proteinExistence type="predicted"/>
<name>A0A0G9FDH9_LACPN</name>
<dbReference type="PANTHER" id="PTHR42756">
    <property type="entry name" value="TRANSCRIPTIONAL REGULATOR, MARR"/>
    <property type="match status" value="1"/>
</dbReference>
<dbReference type="InterPro" id="IPR036390">
    <property type="entry name" value="WH_DNA-bd_sf"/>
</dbReference>
<dbReference type="Proteomes" id="UP000076989">
    <property type="component" value="Unassembled WGS sequence"/>
</dbReference>
<gene>
    <name evidence="7" type="ORF">JH395_10240</name>
    <name evidence="6" type="ORF">NAB2_1331</name>
    <name evidence="5" type="ORF">Nizo2260_1622</name>
</gene>
<evidence type="ECO:0000313" key="5">
    <source>
        <dbReference type="EMBL" id="KZU04235.1"/>
    </source>
</evidence>
<dbReference type="SUPFAM" id="SSF46785">
    <property type="entry name" value="Winged helix' DNA-binding domain"/>
    <property type="match status" value="1"/>
</dbReference>
<dbReference type="Proteomes" id="UP000595466">
    <property type="component" value="Chromosome"/>
</dbReference>
<reference evidence="8 9" key="1">
    <citation type="submission" date="2016-03" db="EMBL/GenBank/DDBJ databases">
        <title>Comparative genomics of 54 Lactobacillus plantarum strains reveals genomic uncoupling from niche constraints.</title>
        <authorList>
            <person name="Martino M.E."/>
        </authorList>
    </citation>
    <scope>NUCLEOTIDE SEQUENCE [LARGE SCALE GENOMIC DNA]</scope>
    <source>
        <strain evidence="6 8">NAB2</strain>
        <strain evidence="5 9">Nizo2260</strain>
    </source>
</reference>
<dbReference type="PROSITE" id="PS50995">
    <property type="entry name" value="HTH_MARR_2"/>
    <property type="match status" value="1"/>
</dbReference>
<evidence type="ECO:0000313" key="6">
    <source>
        <dbReference type="EMBL" id="KZV03697.1"/>
    </source>
</evidence>
<dbReference type="SMR" id="A0A0G9FDH9"/>
<dbReference type="Pfam" id="PF01047">
    <property type="entry name" value="MarR"/>
    <property type="match status" value="1"/>
</dbReference>
<sequence>MLNHQQIKAQFESLETLQSIQKQVHQMSIQGLVTTGISMREWEVLVYLEQHEQASASELAKVFKVTRTLISRNTWHLIQDNLIQPQIDQSDRRIVWLSLTTTGQETIGKVARQIQANLQAFDCNHELATLMKQLRYLKQQLIILNN</sequence>
<dbReference type="AlphaFoldDB" id="A0A0G9FDH9"/>
<dbReference type="InterPro" id="IPR036388">
    <property type="entry name" value="WH-like_DNA-bd_sf"/>
</dbReference>
<protein>
    <submittedName>
        <fullName evidence="5 7">Transcriptional regulator</fullName>
    </submittedName>
    <submittedName>
        <fullName evidence="6">Transcription regulator</fullName>
    </submittedName>
</protein>
<evidence type="ECO:0000256" key="3">
    <source>
        <dbReference type="ARBA" id="ARBA00023163"/>
    </source>
</evidence>
<keyword evidence="1" id="KW-0805">Transcription regulation</keyword>